<feature type="region of interest" description="Disordered" evidence="1">
    <location>
        <begin position="269"/>
        <end position="309"/>
    </location>
</feature>
<keyword evidence="2" id="KW-0472">Membrane</keyword>
<evidence type="ECO:0000313" key="3">
    <source>
        <dbReference type="EMBL" id="UWZ34669.1"/>
    </source>
</evidence>
<accession>A0ABY5YZ59</accession>
<name>A0ABY5YZ59_9ACTN</name>
<gene>
    <name evidence="3" type="ORF">Drose_26060</name>
</gene>
<dbReference type="RefSeq" id="WP_260723997.1">
    <property type="nucleotide sequence ID" value="NZ_BAAABS010000018.1"/>
</dbReference>
<evidence type="ECO:0000256" key="2">
    <source>
        <dbReference type="SAM" id="Phobius"/>
    </source>
</evidence>
<proteinExistence type="predicted"/>
<keyword evidence="4" id="KW-1185">Reference proteome</keyword>
<sequence length="379" mass="39417">MTSPIEDLIRKAQERQAQRAHAPDRLAAELPVRVARRVRRRRYQMIGTVAAAVAAAATLSVPVLGLRSGSDASPLQPGGRPSAASQDNPAGASTLPPVALGYRPTWLPSGFTERIRTAQPGPGGSGSALSVRRIWTDEPVGTDGSGGSNGIILTLRQAVAPGDPQANTGASVDINGIVGYYHGPQGGDDKAYVEWRADTGTVVSLAVHNEHLTQQDMLRIARSVRPDPKQLQVPLRLAWLPGGWSVTSGEISGDAPTAWRAAVTATQRNANGAPGDASTAPTGHSAGSNQRSISVSLSPTTTAPAGGESLTVNGLPARFVVPERPLSLQYLVVDLGEDKKLTVLGISHTSDPLNRNDLIRVAEQATAGDPAAAAWIATA</sequence>
<organism evidence="3 4">
    <name type="scientific">Dactylosporangium roseum</name>
    <dbReference type="NCBI Taxonomy" id="47989"/>
    <lineage>
        <taxon>Bacteria</taxon>
        <taxon>Bacillati</taxon>
        <taxon>Actinomycetota</taxon>
        <taxon>Actinomycetes</taxon>
        <taxon>Micromonosporales</taxon>
        <taxon>Micromonosporaceae</taxon>
        <taxon>Dactylosporangium</taxon>
    </lineage>
</organism>
<keyword evidence="2" id="KW-1133">Transmembrane helix</keyword>
<keyword evidence="2" id="KW-0812">Transmembrane</keyword>
<dbReference type="Proteomes" id="UP001058271">
    <property type="component" value="Chromosome"/>
</dbReference>
<protein>
    <submittedName>
        <fullName evidence="3">Uncharacterized protein</fullName>
    </submittedName>
</protein>
<feature type="compositionally biased region" description="Polar residues" evidence="1">
    <location>
        <begin position="279"/>
        <end position="303"/>
    </location>
</feature>
<feature type="transmembrane region" description="Helical" evidence="2">
    <location>
        <begin position="43"/>
        <end position="66"/>
    </location>
</feature>
<dbReference type="EMBL" id="CP073721">
    <property type="protein sequence ID" value="UWZ34669.1"/>
    <property type="molecule type" value="Genomic_DNA"/>
</dbReference>
<evidence type="ECO:0000256" key="1">
    <source>
        <dbReference type="SAM" id="MobiDB-lite"/>
    </source>
</evidence>
<feature type="region of interest" description="Disordered" evidence="1">
    <location>
        <begin position="69"/>
        <end position="97"/>
    </location>
</feature>
<reference evidence="3" key="1">
    <citation type="submission" date="2021-04" db="EMBL/GenBank/DDBJ databases">
        <title>Biosynthetic gene clusters of Dactylosporangioum roseum.</title>
        <authorList>
            <person name="Hartkoorn R.C."/>
            <person name="Beaudoing E."/>
            <person name="Hot D."/>
            <person name="Moureu S."/>
        </authorList>
    </citation>
    <scope>NUCLEOTIDE SEQUENCE</scope>
    <source>
        <strain evidence="3">NRRL B-16295</strain>
    </source>
</reference>
<evidence type="ECO:0000313" key="4">
    <source>
        <dbReference type="Proteomes" id="UP001058271"/>
    </source>
</evidence>